<dbReference type="RefSeq" id="WP_160318403.1">
    <property type="nucleotide sequence ID" value="NZ_LGCM01000034.1"/>
</dbReference>
<dbReference type="EMBL" id="LGCM01000034">
    <property type="protein sequence ID" value="KPL82207.1"/>
    <property type="molecule type" value="Genomic_DNA"/>
</dbReference>
<protein>
    <recommendedName>
        <fullName evidence="3">SGNH hydrolase-type esterase domain-containing protein</fullName>
    </recommendedName>
</protein>
<gene>
    <name evidence="1" type="ORF">ADN01_08830</name>
</gene>
<feature type="non-terminal residue" evidence="1">
    <location>
        <position position="1"/>
    </location>
</feature>
<dbReference type="SUPFAM" id="SSF52266">
    <property type="entry name" value="SGNH hydrolase"/>
    <property type="match status" value="1"/>
</dbReference>
<comment type="caution">
    <text evidence="1">The sequence shown here is derived from an EMBL/GenBank/DDBJ whole genome shotgun (WGS) entry which is preliminary data.</text>
</comment>
<dbReference type="InterPro" id="IPR036514">
    <property type="entry name" value="SGNH_hydro_sf"/>
</dbReference>
<sequence>PTPTADTRPDPARWSEWPVIPTLSATARQIYEYGQAQGMHAQRFSSVGDCQSEPNVFMGIYATDRYWLGDQYQYLQETIDYFGDSFDHQSAAVRDGLSAPTALSPMWADKTLCQSDESPVACELRLYQPAFVFINLGTNWKAGASAARYEQYLRQIVDQVIRAGALPILSTKADNVEGDHSLNRATAQVAHDYDVPLWNFWLAAQSLENGGLDPERDNIYLSFPDGWDRRNFTALQSLDAIRRALFNLPQPAP</sequence>
<dbReference type="Proteomes" id="UP000050501">
    <property type="component" value="Unassembled WGS sequence"/>
</dbReference>
<reference evidence="1 2" key="1">
    <citation type="submission" date="2015-07" db="EMBL/GenBank/DDBJ databases">
        <title>Genome sequence of Levilinea saccharolytica DSM 16555.</title>
        <authorList>
            <person name="Hemp J."/>
            <person name="Ward L.M."/>
            <person name="Pace L.A."/>
            <person name="Fischer W.W."/>
        </authorList>
    </citation>
    <scope>NUCLEOTIDE SEQUENCE [LARGE SCALE GENOMIC DNA]</scope>
    <source>
        <strain evidence="1 2">KIBI-1</strain>
    </source>
</reference>
<name>A0A0P6XSZ4_9CHLR</name>
<organism evidence="1 2">
    <name type="scientific">Levilinea saccharolytica</name>
    <dbReference type="NCBI Taxonomy" id="229921"/>
    <lineage>
        <taxon>Bacteria</taxon>
        <taxon>Bacillati</taxon>
        <taxon>Chloroflexota</taxon>
        <taxon>Anaerolineae</taxon>
        <taxon>Anaerolineales</taxon>
        <taxon>Anaerolineaceae</taxon>
        <taxon>Levilinea</taxon>
    </lineage>
</organism>
<evidence type="ECO:0000313" key="2">
    <source>
        <dbReference type="Proteomes" id="UP000050501"/>
    </source>
</evidence>
<dbReference type="AlphaFoldDB" id="A0A0P6XSZ4"/>
<dbReference type="STRING" id="229921.ADN01_08830"/>
<evidence type="ECO:0008006" key="3">
    <source>
        <dbReference type="Google" id="ProtNLM"/>
    </source>
</evidence>
<evidence type="ECO:0000313" key="1">
    <source>
        <dbReference type="EMBL" id="KPL82207.1"/>
    </source>
</evidence>
<proteinExistence type="predicted"/>
<accession>A0A0P6XSZ4</accession>
<keyword evidence="2" id="KW-1185">Reference proteome</keyword>
<dbReference type="Gene3D" id="3.40.50.1110">
    <property type="entry name" value="SGNH hydrolase"/>
    <property type="match status" value="1"/>
</dbReference>